<dbReference type="Gene3D" id="3.40.50.620">
    <property type="entry name" value="HUPs"/>
    <property type="match status" value="1"/>
</dbReference>
<proteinExistence type="inferred from homology"/>
<evidence type="ECO:0000256" key="1">
    <source>
        <dbReference type="ARBA" id="ARBA00022490"/>
    </source>
</evidence>
<comment type="similarity">
    <text evidence="10">Belongs to the MnmA/TRMU family.</text>
</comment>
<dbReference type="SUPFAM" id="SSF52402">
    <property type="entry name" value="Adenine nucleotide alpha hydrolases-like"/>
    <property type="match status" value="1"/>
</dbReference>
<evidence type="ECO:0000259" key="12">
    <source>
        <dbReference type="Pfam" id="PF20259"/>
    </source>
</evidence>
<keyword evidence="8" id="KW-1015">Disulfide bond</keyword>
<dbReference type="NCBIfam" id="TIGR00420">
    <property type="entry name" value="trmU"/>
    <property type="match status" value="1"/>
</dbReference>
<evidence type="ECO:0000256" key="7">
    <source>
        <dbReference type="ARBA" id="ARBA00022884"/>
    </source>
</evidence>
<keyword evidence="1 10" id="KW-0963">Cytoplasm</keyword>
<keyword evidence="6 10" id="KW-0067">ATP-binding</keyword>
<feature type="region of interest" description="Interaction with tRNA" evidence="10">
    <location>
        <begin position="302"/>
        <end position="303"/>
    </location>
</feature>
<keyword evidence="4 10" id="KW-0819">tRNA processing</keyword>
<dbReference type="FunFam" id="2.40.30.10:FF:000023">
    <property type="entry name" value="tRNA-specific 2-thiouridylase MnmA"/>
    <property type="match status" value="1"/>
</dbReference>
<feature type="domain" description="tRNA-specific 2-thiouridylase MnmA-like C-terminal" evidence="11">
    <location>
        <begin position="275"/>
        <end position="351"/>
    </location>
</feature>
<dbReference type="Proteomes" id="UP000545876">
    <property type="component" value="Unassembled WGS sequence"/>
</dbReference>
<keyword evidence="2 10" id="KW-0820">tRNA-binding</keyword>
<feature type="binding site" evidence="10">
    <location>
        <position position="124"/>
    </location>
    <ligand>
        <name>ATP</name>
        <dbReference type="ChEBI" id="CHEBI:30616"/>
    </ligand>
</feature>
<evidence type="ECO:0000313" key="13">
    <source>
        <dbReference type="EMBL" id="NLD25571.1"/>
    </source>
</evidence>
<feature type="binding site" evidence="10">
    <location>
        <position position="41"/>
    </location>
    <ligand>
        <name>ATP</name>
        <dbReference type="ChEBI" id="CHEBI:30616"/>
    </ligand>
</feature>
<dbReference type="AlphaFoldDB" id="A0A847D1P1"/>
<evidence type="ECO:0000256" key="9">
    <source>
        <dbReference type="ARBA" id="ARBA00051542"/>
    </source>
</evidence>
<dbReference type="InterPro" id="IPR023382">
    <property type="entry name" value="MnmA-like_central_sf"/>
</dbReference>
<evidence type="ECO:0000313" key="14">
    <source>
        <dbReference type="Proteomes" id="UP000545876"/>
    </source>
</evidence>
<comment type="catalytic activity">
    <reaction evidence="9 10">
        <text>S-sulfanyl-L-cysteinyl-[protein] + uridine(34) in tRNA + AH2 + ATP = 2-thiouridine(34) in tRNA + L-cysteinyl-[protein] + A + AMP + diphosphate + H(+)</text>
        <dbReference type="Rhea" id="RHEA:47032"/>
        <dbReference type="Rhea" id="RHEA-COMP:10131"/>
        <dbReference type="Rhea" id="RHEA-COMP:11726"/>
        <dbReference type="Rhea" id="RHEA-COMP:11727"/>
        <dbReference type="Rhea" id="RHEA-COMP:11728"/>
        <dbReference type="ChEBI" id="CHEBI:13193"/>
        <dbReference type="ChEBI" id="CHEBI:15378"/>
        <dbReference type="ChEBI" id="CHEBI:17499"/>
        <dbReference type="ChEBI" id="CHEBI:29950"/>
        <dbReference type="ChEBI" id="CHEBI:30616"/>
        <dbReference type="ChEBI" id="CHEBI:33019"/>
        <dbReference type="ChEBI" id="CHEBI:61963"/>
        <dbReference type="ChEBI" id="CHEBI:65315"/>
        <dbReference type="ChEBI" id="CHEBI:87170"/>
        <dbReference type="ChEBI" id="CHEBI:456215"/>
        <dbReference type="EC" id="2.8.1.13"/>
    </reaction>
</comment>
<keyword evidence="3 10" id="KW-0808">Transferase</keyword>
<dbReference type="Gene3D" id="2.40.30.10">
    <property type="entry name" value="Translation factors"/>
    <property type="match status" value="1"/>
</dbReference>
<dbReference type="HAMAP" id="MF_00144">
    <property type="entry name" value="tRNA_thiouridyl_MnmA"/>
    <property type="match status" value="1"/>
</dbReference>
<evidence type="ECO:0000256" key="2">
    <source>
        <dbReference type="ARBA" id="ARBA00022555"/>
    </source>
</evidence>
<feature type="region of interest" description="Interaction with tRNA" evidence="10">
    <location>
        <begin position="146"/>
        <end position="148"/>
    </location>
</feature>
<dbReference type="EMBL" id="JAAZBX010000010">
    <property type="protein sequence ID" value="NLD25571.1"/>
    <property type="molecule type" value="Genomic_DNA"/>
</dbReference>
<evidence type="ECO:0000256" key="8">
    <source>
        <dbReference type="ARBA" id="ARBA00023157"/>
    </source>
</evidence>
<evidence type="ECO:0000259" key="11">
    <source>
        <dbReference type="Pfam" id="PF20258"/>
    </source>
</evidence>
<dbReference type="GO" id="GO:0000049">
    <property type="term" value="F:tRNA binding"/>
    <property type="evidence" value="ECO:0007669"/>
    <property type="project" value="UniProtKB-KW"/>
</dbReference>
<dbReference type="CDD" id="cd01998">
    <property type="entry name" value="MnmA_TRMU-like"/>
    <property type="match status" value="1"/>
</dbReference>
<feature type="active site" description="Nucleophile" evidence="10">
    <location>
        <position position="100"/>
    </location>
</feature>
<dbReference type="EC" id="2.8.1.13" evidence="10"/>
<dbReference type="PANTHER" id="PTHR11933">
    <property type="entry name" value="TRNA 5-METHYLAMINOMETHYL-2-THIOURIDYLATE -METHYLTRANSFERASE"/>
    <property type="match status" value="1"/>
</dbReference>
<feature type="site" description="Interaction with tRNA" evidence="10">
    <location>
        <position position="125"/>
    </location>
</feature>
<keyword evidence="7 10" id="KW-0694">RNA-binding</keyword>
<evidence type="ECO:0000256" key="4">
    <source>
        <dbReference type="ARBA" id="ARBA00022694"/>
    </source>
</evidence>
<reference evidence="13 14" key="1">
    <citation type="journal article" date="2020" name="Biotechnol. Biofuels">
        <title>New insights from the biogas microbiome by comprehensive genome-resolved metagenomics of nearly 1600 species originating from multiple anaerobic digesters.</title>
        <authorList>
            <person name="Campanaro S."/>
            <person name="Treu L."/>
            <person name="Rodriguez-R L.M."/>
            <person name="Kovalovszki A."/>
            <person name="Ziels R.M."/>
            <person name="Maus I."/>
            <person name="Zhu X."/>
            <person name="Kougias P.G."/>
            <person name="Basile A."/>
            <person name="Luo G."/>
            <person name="Schluter A."/>
            <person name="Konstantinidis K.T."/>
            <person name="Angelidaki I."/>
        </authorList>
    </citation>
    <scope>NUCLEOTIDE SEQUENCE [LARGE SCALE GENOMIC DNA]</scope>
    <source>
        <strain evidence="13">AS06rmzACSIP_65</strain>
    </source>
</reference>
<sequence>MANSSNLINKKVLLGMSGGVDSSVAALLLKNAGYEVIGATMQLHAYCNNEDLIKDAREVAKKLGIEHHVFNMKEQFRGYVIDYFVKEYQQGRTPNPCIACNKYLKFGAMVDKAKEMNISYIATGHYAIIVNENEKFFLKKAKDEKKDQSYVLYNLTQELLSQTLFPLGNYCKEEIKEIAKKHRLNVEKKPESQEICFIPDNNHFRFVTENAPNTIKRGEILDTHGNILGYHEGTAKYTIGQRKGLGVSSNRPLFVVDIVEENNQIILGSNDDLFSKELIASNCNWISGEYPKKEYTVKAKIRYKAQEQEATIFPLAEGKIKVVFTKPQRAITKGQSIVFYDKDYILGGGIISEVN</sequence>
<keyword evidence="5 10" id="KW-0547">Nucleotide-binding</keyword>
<dbReference type="InterPro" id="IPR046885">
    <property type="entry name" value="MnmA-like_C"/>
</dbReference>
<protein>
    <recommendedName>
        <fullName evidence="10">tRNA-specific 2-thiouridylase MnmA</fullName>
        <ecNumber evidence="10">2.8.1.13</ecNumber>
    </recommendedName>
</protein>
<dbReference type="GO" id="GO:0103016">
    <property type="term" value="F:tRNA-uridine 2-sulfurtransferase activity"/>
    <property type="evidence" value="ECO:0007669"/>
    <property type="project" value="UniProtKB-EC"/>
</dbReference>
<comment type="caution">
    <text evidence="10">Lacks conserved residue(s) required for the propagation of feature annotation.</text>
</comment>
<evidence type="ECO:0000256" key="5">
    <source>
        <dbReference type="ARBA" id="ARBA00022741"/>
    </source>
</evidence>
<dbReference type="Gene3D" id="2.30.30.280">
    <property type="entry name" value="Adenine nucleotide alpha hydrolases-like domains"/>
    <property type="match status" value="1"/>
</dbReference>
<comment type="caution">
    <text evidence="13">The sequence shown here is derived from an EMBL/GenBank/DDBJ whole genome shotgun (WGS) entry which is preliminary data.</text>
</comment>
<comment type="subcellular location">
    <subcellularLocation>
        <location evidence="10">Cytoplasm</location>
    </subcellularLocation>
</comment>
<dbReference type="InterPro" id="IPR046884">
    <property type="entry name" value="MnmA-like_central"/>
</dbReference>
<feature type="site" description="Interaction with tRNA" evidence="10">
    <location>
        <position position="335"/>
    </location>
</feature>
<feature type="binding site" evidence="10">
    <location>
        <begin position="15"/>
        <end position="22"/>
    </location>
    <ligand>
        <name>ATP</name>
        <dbReference type="ChEBI" id="CHEBI:30616"/>
    </ligand>
</feature>
<evidence type="ECO:0000256" key="6">
    <source>
        <dbReference type="ARBA" id="ARBA00022840"/>
    </source>
</evidence>
<dbReference type="InterPro" id="IPR004506">
    <property type="entry name" value="MnmA-like"/>
</dbReference>
<dbReference type="GO" id="GO:0002143">
    <property type="term" value="P:tRNA wobble position uridine thiolation"/>
    <property type="evidence" value="ECO:0007669"/>
    <property type="project" value="TreeGrafter"/>
</dbReference>
<dbReference type="Pfam" id="PF20258">
    <property type="entry name" value="tRNA_Me_trans_C"/>
    <property type="match status" value="1"/>
</dbReference>
<feature type="active site" description="Cysteine persulfide intermediate" evidence="10">
    <location>
        <position position="196"/>
    </location>
</feature>
<dbReference type="GO" id="GO:0005524">
    <property type="term" value="F:ATP binding"/>
    <property type="evidence" value="ECO:0007669"/>
    <property type="project" value="UniProtKB-KW"/>
</dbReference>
<gene>
    <name evidence="10 13" type="primary">mnmA</name>
    <name evidence="13" type="ORF">GX656_02930</name>
</gene>
<name>A0A847D1P1_9BACT</name>
<organism evidence="13 14">
    <name type="scientific">Candidatus Dojkabacteria bacterium</name>
    <dbReference type="NCBI Taxonomy" id="2099670"/>
    <lineage>
        <taxon>Bacteria</taxon>
        <taxon>Candidatus Dojkabacteria</taxon>
    </lineage>
</organism>
<dbReference type="InterPro" id="IPR014729">
    <property type="entry name" value="Rossmann-like_a/b/a_fold"/>
</dbReference>
<evidence type="ECO:0000256" key="10">
    <source>
        <dbReference type="HAMAP-Rule" id="MF_00144"/>
    </source>
</evidence>
<feature type="domain" description="tRNA-specific 2-thiouridylase MnmA-like central" evidence="12">
    <location>
        <begin position="216"/>
        <end position="268"/>
    </location>
</feature>
<dbReference type="GO" id="GO:0005737">
    <property type="term" value="C:cytoplasm"/>
    <property type="evidence" value="ECO:0007669"/>
    <property type="project" value="UniProtKB-SubCell"/>
</dbReference>
<accession>A0A847D1P1</accession>
<dbReference type="Pfam" id="PF03054">
    <property type="entry name" value="tRNA_Me_trans"/>
    <property type="match status" value="1"/>
</dbReference>
<evidence type="ECO:0000256" key="3">
    <source>
        <dbReference type="ARBA" id="ARBA00022679"/>
    </source>
</evidence>
<comment type="function">
    <text evidence="10">Catalyzes the 2-thiolation of uridine at the wobble position (U34) of tRNA, leading to the formation of s(2)U34.</text>
</comment>
<dbReference type="NCBIfam" id="NF001138">
    <property type="entry name" value="PRK00143.1"/>
    <property type="match status" value="1"/>
</dbReference>
<dbReference type="PANTHER" id="PTHR11933:SF5">
    <property type="entry name" value="MITOCHONDRIAL TRNA-SPECIFIC 2-THIOURIDYLASE 1"/>
    <property type="match status" value="1"/>
</dbReference>
<dbReference type="FunFam" id="3.40.50.620:FF:000115">
    <property type="entry name" value="tRNA-specific 2-thiouridylase MnmA"/>
    <property type="match status" value="1"/>
</dbReference>
<dbReference type="Pfam" id="PF20259">
    <property type="entry name" value="tRNA_Me_trans_M"/>
    <property type="match status" value="1"/>
</dbReference>